<dbReference type="EMBL" id="BKCJ010492722">
    <property type="protein sequence ID" value="GFA81248.1"/>
    <property type="molecule type" value="Genomic_DNA"/>
</dbReference>
<name>A0A699K880_TANCI</name>
<evidence type="ECO:0000256" key="2">
    <source>
        <dbReference type="SAM" id="MobiDB-lite"/>
    </source>
</evidence>
<dbReference type="AlphaFoldDB" id="A0A699K880"/>
<protein>
    <submittedName>
        <fullName evidence="3">Uncharacterized protein</fullName>
    </submittedName>
</protein>
<sequence length="329" mass="38732">MVSMVQASSSQPQKTYKPSKPKRKNTQVPRSHGDTTAQTRFESVSKHSNDLLLARCNTLQSDEDRLKLNKLMELCTNLQTRVIDLEKTKTTQANEIDSLKKRVKKLERRNNSRTHKLKRLYKVGLTARVESSDNEESLGEDASKQERRIDDIDADEDITLVDVQADAKMFDDDVQAKTNADYQLAERLQAQEQEELTDAEKATLFVQLLEKRRKHFAVKRAKEKRNKPPTQAQKRKIMCTYLKNMERYKFNQLKSFEFDEIQEMFDRVFKRVNTFEPIRSELVKEKEKRAEEELEQERSKNQKGDLKTMFEPHVEDAIWRKQQGYKVLK</sequence>
<feature type="coiled-coil region" evidence="1">
    <location>
        <begin position="68"/>
        <end position="116"/>
    </location>
</feature>
<proteinExistence type="predicted"/>
<evidence type="ECO:0000256" key="1">
    <source>
        <dbReference type="SAM" id="Coils"/>
    </source>
</evidence>
<organism evidence="3">
    <name type="scientific">Tanacetum cinerariifolium</name>
    <name type="common">Dalmatian daisy</name>
    <name type="synonym">Chrysanthemum cinerariifolium</name>
    <dbReference type="NCBI Taxonomy" id="118510"/>
    <lineage>
        <taxon>Eukaryota</taxon>
        <taxon>Viridiplantae</taxon>
        <taxon>Streptophyta</taxon>
        <taxon>Embryophyta</taxon>
        <taxon>Tracheophyta</taxon>
        <taxon>Spermatophyta</taxon>
        <taxon>Magnoliopsida</taxon>
        <taxon>eudicotyledons</taxon>
        <taxon>Gunneridae</taxon>
        <taxon>Pentapetalae</taxon>
        <taxon>asterids</taxon>
        <taxon>campanulids</taxon>
        <taxon>Asterales</taxon>
        <taxon>Asteraceae</taxon>
        <taxon>Asteroideae</taxon>
        <taxon>Anthemideae</taxon>
        <taxon>Anthemidinae</taxon>
        <taxon>Tanacetum</taxon>
    </lineage>
</organism>
<evidence type="ECO:0000313" key="3">
    <source>
        <dbReference type="EMBL" id="GFA81248.1"/>
    </source>
</evidence>
<accession>A0A699K880</accession>
<gene>
    <name evidence="3" type="ORF">Tci_653220</name>
</gene>
<feature type="compositionally biased region" description="Polar residues" evidence="2">
    <location>
        <begin position="26"/>
        <end position="42"/>
    </location>
</feature>
<feature type="compositionally biased region" description="Polar residues" evidence="2">
    <location>
        <begin position="1"/>
        <end position="16"/>
    </location>
</feature>
<feature type="region of interest" description="Disordered" evidence="2">
    <location>
        <begin position="286"/>
        <end position="307"/>
    </location>
</feature>
<comment type="caution">
    <text evidence="3">The sequence shown here is derived from an EMBL/GenBank/DDBJ whole genome shotgun (WGS) entry which is preliminary data.</text>
</comment>
<keyword evidence="1" id="KW-0175">Coiled coil</keyword>
<feature type="region of interest" description="Disordered" evidence="2">
    <location>
        <begin position="1"/>
        <end position="46"/>
    </location>
</feature>
<reference evidence="3" key="1">
    <citation type="journal article" date="2019" name="Sci. Rep.">
        <title>Draft genome of Tanacetum cinerariifolium, the natural source of mosquito coil.</title>
        <authorList>
            <person name="Yamashiro T."/>
            <person name="Shiraishi A."/>
            <person name="Satake H."/>
            <person name="Nakayama K."/>
        </authorList>
    </citation>
    <scope>NUCLEOTIDE SEQUENCE</scope>
</reference>